<name>A0A4V2DN50_9GAMM</name>
<dbReference type="EMBL" id="SGSQ01000011">
    <property type="protein sequence ID" value="RZG46632.1"/>
    <property type="molecule type" value="Genomic_DNA"/>
</dbReference>
<gene>
    <name evidence="2" type="ORF">EXU28_08605</name>
</gene>
<protein>
    <submittedName>
        <fullName evidence="2">Uncharacterized protein</fullName>
    </submittedName>
</protein>
<evidence type="ECO:0000256" key="1">
    <source>
        <dbReference type="SAM" id="SignalP"/>
    </source>
</evidence>
<feature type="chain" id="PRO_5020814933" evidence="1">
    <location>
        <begin position="30"/>
        <end position="760"/>
    </location>
</feature>
<reference evidence="2 3" key="1">
    <citation type="submission" date="2019-02" db="EMBL/GenBank/DDBJ databases">
        <title>The Batch Genome Submission of Acinetobacter spp. strains.</title>
        <authorList>
            <person name="Qin J."/>
            <person name="Hu Y."/>
            <person name="Ye H."/>
            <person name="Wei L."/>
            <person name="Feng Y."/>
            <person name="Zong Z."/>
        </authorList>
    </citation>
    <scope>NUCLEOTIDE SEQUENCE [LARGE SCALE GENOMIC DNA]</scope>
    <source>
        <strain evidence="2 3">WCHAW060049</strain>
    </source>
</reference>
<evidence type="ECO:0000313" key="3">
    <source>
        <dbReference type="Proteomes" id="UP000293863"/>
    </source>
</evidence>
<accession>A0A4V2DN50</accession>
<organism evidence="2 3">
    <name type="scientific">Acinetobacter wuhouensis</name>
    <dbReference type="NCBI Taxonomy" id="1879050"/>
    <lineage>
        <taxon>Bacteria</taxon>
        <taxon>Pseudomonadati</taxon>
        <taxon>Pseudomonadota</taxon>
        <taxon>Gammaproteobacteria</taxon>
        <taxon>Moraxellales</taxon>
        <taxon>Moraxellaceae</taxon>
        <taxon>Acinetobacter</taxon>
    </lineage>
</organism>
<keyword evidence="1" id="KW-0732">Signal</keyword>
<sequence length="760" mass="80435">MTTLNYTVKFHKTVLASFIGLCISQSCFALQELTDEKLGDTTGEGIALLPQNAYMVFQGAGANQTEANILDATKRNQDIGYIHYIPVGPLTSVVQDTNKDLSVTATDHSVGKADLYLYGLAVSKNANNDANSRLDAGLTNNVANAAIKSWGTAANPWILNVKTDNNVPDFGAGSGSVTYLNFEAPLYENIYSFDKGNNALTTKAVDSMGKDAYNLKLGLWADAFVLDQSKSEGSADQFKLGELFSTTAEDRANRIRLQGVWNGFGINGSKIQMFQTLGGADNANGMSKFYNNTLGMAGVLRFNSGDGSKLLATGITNGSVTKTQSTTNRYSTVFLGQPNTSTANHISQSVASQYRLRTLDTAYDYTTGNWTAPANLNDHVLRLSTQETTDTANLATPALNNTLAPTFNANEGIYIYNLNTNLVLGSVYQPLILGSDGKNFSLELTRIPNKAAIYEKIYTDYSNPTSSTYLGSTCNVYKCGRTDVDVENVIAGYQRSNATHSSISIGTVYSPDGGNTLLADKTAGAVGISFGALSSVVAGVKSQQIYYQLQMQQRRAVNNTWQYLQADGVTWGNAVTNGCSGAASGGGSGACYNPFNTNAAWVNIPSFNVACLSDTKLNCTASGSANTLANTQIKDASGNLVDLGYAPNVVHNGYVVGKGWGKMGWSSCAGDSGYCSNINIESGQWAVPTWGGGAKGSTLAQSVLNAYGANYTGTTWTSTADPTSGVPLGTTTLTSPMNNLGSAVIDGVLIQHLKLTTKGL</sequence>
<feature type="signal peptide" evidence="1">
    <location>
        <begin position="1"/>
        <end position="29"/>
    </location>
</feature>
<keyword evidence="3" id="KW-1185">Reference proteome</keyword>
<proteinExistence type="predicted"/>
<evidence type="ECO:0000313" key="2">
    <source>
        <dbReference type="EMBL" id="RZG46632.1"/>
    </source>
</evidence>
<comment type="caution">
    <text evidence="2">The sequence shown here is derived from an EMBL/GenBank/DDBJ whole genome shotgun (WGS) entry which is preliminary data.</text>
</comment>
<dbReference type="AlphaFoldDB" id="A0A4V2DN50"/>
<dbReference type="RefSeq" id="WP_130131738.1">
    <property type="nucleotide sequence ID" value="NZ_SGSQ01000011.1"/>
</dbReference>
<dbReference type="Proteomes" id="UP000293863">
    <property type="component" value="Unassembled WGS sequence"/>
</dbReference>